<dbReference type="InterPro" id="IPR001611">
    <property type="entry name" value="Leu-rich_rpt"/>
</dbReference>
<evidence type="ECO:0000313" key="3">
    <source>
        <dbReference type="EMBL" id="CAI9927005.1"/>
    </source>
</evidence>
<name>A0AA86NVJ7_9EUKA</name>
<comment type="caution">
    <text evidence="3">The sequence shown here is derived from an EMBL/GenBank/DDBJ whole genome shotgun (WGS) entry which is preliminary data.</text>
</comment>
<proteinExistence type="predicted"/>
<dbReference type="SUPFAM" id="SSF52058">
    <property type="entry name" value="L domain-like"/>
    <property type="match status" value="1"/>
</dbReference>
<dbReference type="InterPro" id="IPR032675">
    <property type="entry name" value="LRR_dom_sf"/>
</dbReference>
<dbReference type="Gene3D" id="3.80.10.10">
    <property type="entry name" value="Ribonuclease Inhibitor"/>
    <property type="match status" value="1"/>
</dbReference>
<organism evidence="3">
    <name type="scientific">Hexamita inflata</name>
    <dbReference type="NCBI Taxonomy" id="28002"/>
    <lineage>
        <taxon>Eukaryota</taxon>
        <taxon>Metamonada</taxon>
        <taxon>Diplomonadida</taxon>
        <taxon>Hexamitidae</taxon>
        <taxon>Hexamitinae</taxon>
        <taxon>Hexamita</taxon>
    </lineage>
</organism>
<dbReference type="PANTHER" id="PTHR46652:SF3">
    <property type="entry name" value="LEUCINE-RICH REPEAT-CONTAINING PROTEIN 9"/>
    <property type="match status" value="1"/>
</dbReference>
<dbReference type="InterPro" id="IPR050836">
    <property type="entry name" value="SDS22/Internalin_LRR"/>
</dbReference>
<keyword evidence="2" id="KW-0677">Repeat</keyword>
<dbReference type="EMBL" id="CATOUU010000380">
    <property type="protein sequence ID" value="CAI9927005.1"/>
    <property type="molecule type" value="Genomic_DNA"/>
</dbReference>
<dbReference type="PROSITE" id="PS51450">
    <property type="entry name" value="LRR"/>
    <property type="match status" value="1"/>
</dbReference>
<keyword evidence="1" id="KW-0433">Leucine-rich repeat</keyword>
<dbReference type="PANTHER" id="PTHR46652">
    <property type="entry name" value="LEUCINE-RICH REPEAT AND IQ DOMAIN-CONTAINING PROTEIN 1-RELATED"/>
    <property type="match status" value="1"/>
</dbReference>
<reference evidence="4 5" key="2">
    <citation type="submission" date="2024-07" db="EMBL/GenBank/DDBJ databases">
        <authorList>
            <person name="Akdeniz Z."/>
        </authorList>
    </citation>
    <scope>NUCLEOTIDE SEQUENCE [LARGE SCALE GENOMIC DNA]</scope>
</reference>
<gene>
    <name evidence="3" type="ORF">HINF_LOCUS14650</name>
    <name evidence="4" type="ORF">HINF_LOCUS1560</name>
</gene>
<accession>A0AA86NVJ7</accession>
<protein>
    <submittedName>
        <fullName evidence="3">Uncharacterized protein</fullName>
    </submittedName>
</protein>
<keyword evidence="5" id="KW-1185">Reference proteome</keyword>
<reference evidence="3" key="1">
    <citation type="submission" date="2023-06" db="EMBL/GenBank/DDBJ databases">
        <authorList>
            <person name="Kurt Z."/>
        </authorList>
    </citation>
    <scope>NUCLEOTIDE SEQUENCE</scope>
</reference>
<evidence type="ECO:0000313" key="4">
    <source>
        <dbReference type="EMBL" id="CAL5971748.1"/>
    </source>
</evidence>
<evidence type="ECO:0000256" key="1">
    <source>
        <dbReference type="ARBA" id="ARBA00022614"/>
    </source>
</evidence>
<dbReference type="Proteomes" id="UP001642409">
    <property type="component" value="Unassembled WGS sequence"/>
</dbReference>
<evidence type="ECO:0000313" key="5">
    <source>
        <dbReference type="Proteomes" id="UP001642409"/>
    </source>
</evidence>
<dbReference type="AlphaFoldDB" id="A0AA86NVJ7"/>
<sequence>MQSSSKLLSQETSDTNASEALETLSSISEYEKQMIEKYQSESEYGTLRIQWNPDLKSLNFINTLKVNYLFLYDCKNIVPQLESLNIVTLNISQCQIQSVKGFQLENLEVLTIQHSLIGKLESKTLAQEIIQFKKLKELTLQICITDFSPLSQLIGLTKLSLIQCELRSTEALRQFVNLEELSLNGNGNIDITTLQYLTNLTKLSFLSCKLKSLDALRPLKKLKVLNITWNSVIYIEPLMELKQLSIFASNNKIINTKSIQQHPNFNQFKLDNQEQPTKEELKTANMMRNINSPITSLKQIYQQSSRIKHQYFSFRQNITQQLQQSYNYHVQFVARVAILFQKINELDCQ</sequence>
<evidence type="ECO:0000256" key="2">
    <source>
        <dbReference type="ARBA" id="ARBA00022737"/>
    </source>
</evidence>
<dbReference type="EMBL" id="CAXDID020000003">
    <property type="protein sequence ID" value="CAL5971748.1"/>
    <property type="molecule type" value="Genomic_DNA"/>
</dbReference>